<feature type="region of interest" description="Disordered" evidence="1">
    <location>
        <begin position="197"/>
        <end position="240"/>
    </location>
</feature>
<sequence length="417" mass="44483">MRMLDTLGLTSERTVSLVTDSVWESLTPVLQKWPGHVTAAVAYVGYTGDVQLPLTSGSTLIVDASEHAVDAHMTNPHTLLRWYRAGVSIYSLPHLHAKMILAESDSGPEPFLVVGSADATQHSASILHEAALVTDSTELVEQARATFAGWKTSATKLGSAALTRLCARYDGTTVPVEADSANTDTTNGDVSTAVTEVDGTSEADDVAETVDTDMTRPASSEVDSADTGSADVASTGDDAIDVDPVRASSTVDDPSDADRIAYQRPQRVYLAAVRANTDIPDDAIDHAEALALELGVQEGSGLTVEVFRQNVDSGLEPLYSEGVHIVPIHTTTKRGNPSSKSVLGTPGRVIGRWIDSDPDTRYYFILRQTSSEVVLYADAKYALREGGVTAELDMGYLRRSVIDALVGLWTGLTWTTS</sequence>
<dbReference type="EMBL" id="JAADZU010000034">
    <property type="protein sequence ID" value="NDK90266.1"/>
    <property type="molecule type" value="Genomic_DNA"/>
</dbReference>
<proteinExistence type="predicted"/>
<evidence type="ECO:0000256" key="1">
    <source>
        <dbReference type="SAM" id="MobiDB-lite"/>
    </source>
</evidence>
<evidence type="ECO:0000313" key="4">
    <source>
        <dbReference type="Proteomes" id="UP000466307"/>
    </source>
</evidence>
<reference evidence="3 4" key="1">
    <citation type="submission" date="2020-01" db="EMBL/GenBank/DDBJ databases">
        <title>Investigation of new actinobacteria for the biodesulphurisation of diesel fuel.</title>
        <authorList>
            <person name="Athi Narayanan S.M."/>
        </authorList>
    </citation>
    <scope>NUCLEOTIDE SEQUENCE [LARGE SCALE GENOMIC DNA]</scope>
    <source>
        <strain evidence="3 4">213E</strain>
    </source>
</reference>
<keyword evidence="4" id="KW-1185">Reference proteome</keyword>
<accession>A0A7K3LQ23</accession>
<gene>
    <name evidence="3" type="ORF">GYA93_11830</name>
</gene>
<dbReference type="Gene3D" id="3.30.870.10">
    <property type="entry name" value="Endonuclease Chain A"/>
    <property type="match status" value="1"/>
</dbReference>
<evidence type="ECO:0000313" key="3">
    <source>
        <dbReference type="EMBL" id="NDK90266.1"/>
    </source>
</evidence>
<feature type="compositionally biased region" description="Acidic residues" evidence="1">
    <location>
        <begin position="199"/>
        <end position="211"/>
    </location>
</feature>
<name>A0A7K3LQ23_9ACTN</name>
<dbReference type="AlphaFoldDB" id="A0A7K3LQ23"/>
<evidence type="ECO:0000259" key="2">
    <source>
        <dbReference type="Pfam" id="PF13091"/>
    </source>
</evidence>
<dbReference type="CDD" id="cd09117">
    <property type="entry name" value="PLDc_Bfil_DEXD_like"/>
    <property type="match status" value="1"/>
</dbReference>
<comment type="caution">
    <text evidence="3">The sequence shown here is derived from an EMBL/GenBank/DDBJ whole genome shotgun (WGS) entry which is preliminary data.</text>
</comment>
<protein>
    <recommendedName>
        <fullName evidence="2">Phospholipase D-like domain-containing protein</fullName>
    </recommendedName>
</protein>
<organism evidence="3 4">
    <name type="scientific">Gordonia desulfuricans</name>
    <dbReference type="NCBI Taxonomy" id="89051"/>
    <lineage>
        <taxon>Bacteria</taxon>
        <taxon>Bacillati</taxon>
        <taxon>Actinomycetota</taxon>
        <taxon>Actinomycetes</taxon>
        <taxon>Mycobacteriales</taxon>
        <taxon>Gordoniaceae</taxon>
        <taxon>Gordonia</taxon>
    </lineage>
</organism>
<feature type="domain" description="Phospholipase D-like" evidence="2">
    <location>
        <begin position="61"/>
        <end position="148"/>
    </location>
</feature>
<dbReference type="InterPro" id="IPR025202">
    <property type="entry name" value="PLD-like_dom"/>
</dbReference>
<dbReference type="Proteomes" id="UP000466307">
    <property type="component" value="Unassembled WGS sequence"/>
</dbReference>
<dbReference type="Pfam" id="PF13091">
    <property type="entry name" value="PLDc_2"/>
    <property type="match status" value="1"/>
</dbReference>